<evidence type="ECO:0008006" key="4">
    <source>
        <dbReference type="Google" id="ProtNLM"/>
    </source>
</evidence>
<gene>
    <name evidence="2" type="ORF">SAMN05444266_103320</name>
</gene>
<dbReference type="Proteomes" id="UP000184420">
    <property type="component" value="Unassembled WGS sequence"/>
</dbReference>
<keyword evidence="3" id="KW-1185">Reference proteome</keyword>
<dbReference type="RefSeq" id="WP_073080094.1">
    <property type="nucleotide sequence ID" value="NZ_FRBL01000003.1"/>
</dbReference>
<proteinExistence type="predicted"/>
<name>A0A1M7AKL9_9BACT</name>
<dbReference type="PROSITE" id="PS51257">
    <property type="entry name" value="PROKAR_LIPOPROTEIN"/>
    <property type="match status" value="1"/>
</dbReference>
<dbReference type="STRING" id="1419482.SAMN05444266_103320"/>
<protein>
    <recommendedName>
        <fullName evidence="4">Lipoprotein</fullName>
    </recommendedName>
</protein>
<evidence type="ECO:0000313" key="2">
    <source>
        <dbReference type="EMBL" id="SHL43195.1"/>
    </source>
</evidence>
<sequence length="116" mass="12783">MKLIFAPIVLLLIMACNNSRRVYSAPAMGAESEFDNGLRPERRPQYLFDKKTMKDMQKTGTVSDYNRRQNTRPTAPVKKAGAVADTSALPADSTRPSPQTDTLPPPADTSHQPLPL</sequence>
<feature type="region of interest" description="Disordered" evidence="1">
    <location>
        <begin position="28"/>
        <end position="116"/>
    </location>
</feature>
<evidence type="ECO:0000256" key="1">
    <source>
        <dbReference type="SAM" id="MobiDB-lite"/>
    </source>
</evidence>
<dbReference type="OrthoDB" id="671751at2"/>
<reference evidence="2 3" key="1">
    <citation type="submission" date="2016-11" db="EMBL/GenBank/DDBJ databases">
        <authorList>
            <person name="Jaros S."/>
            <person name="Januszkiewicz K."/>
            <person name="Wedrychowicz H."/>
        </authorList>
    </citation>
    <scope>NUCLEOTIDE SEQUENCE [LARGE SCALE GENOMIC DNA]</scope>
    <source>
        <strain evidence="2 3">DSM 27406</strain>
    </source>
</reference>
<feature type="compositionally biased region" description="Basic and acidic residues" evidence="1">
    <location>
        <begin position="36"/>
        <end position="57"/>
    </location>
</feature>
<organism evidence="2 3">
    <name type="scientific">Chitinophaga jiangningensis</name>
    <dbReference type="NCBI Taxonomy" id="1419482"/>
    <lineage>
        <taxon>Bacteria</taxon>
        <taxon>Pseudomonadati</taxon>
        <taxon>Bacteroidota</taxon>
        <taxon>Chitinophagia</taxon>
        <taxon>Chitinophagales</taxon>
        <taxon>Chitinophagaceae</taxon>
        <taxon>Chitinophaga</taxon>
    </lineage>
</organism>
<accession>A0A1M7AKL9</accession>
<dbReference type="AlphaFoldDB" id="A0A1M7AKL9"/>
<dbReference type="EMBL" id="FRBL01000003">
    <property type="protein sequence ID" value="SHL43195.1"/>
    <property type="molecule type" value="Genomic_DNA"/>
</dbReference>
<evidence type="ECO:0000313" key="3">
    <source>
        <dbReference type="Proteomes" id="UP000184420"/>
    </source>
</evidence>